<keyword evidence="6 8" id="KW-0472">Membrane</keyword>
<evidence type="ECO:0000259" key="9">
    <source>
        <dbReference type="Pfam" id="PF07715"/>
    </source>
</evidence>
<dbReference type="Gene3D" id="2.60.40.1120">
    <property type="entry name" value="Carboxypeptidase-like, regulatory domain"/>
    <property type="match status" value="1"/>
</dbReference>
<dbReference type="InterPro" id="IPR008969">
    <property type="entry name" value="CarboxyPept-like_regulatory"/>
</dbReference>
<evidence type="ECO:0000256" key="1">
    <source>
        <dbReference type="ARBA" id="ARBA00004571"/>
    </source>
</evidence>
<dbReference type="NCBIfam" id="TIGR04057">
    <property type="entry name" value="SusC_RagA_signa"/>
    <property type="match status" value="1"/>
</dbReference>
<evidence type="ECO:0000256" key="2">
    <source>
        <dbReference type="ARBA" id="ARBA00022448"/>
    </source>
</evidence>
<evidence type="ECO:0000256" key="7">
    <source>
        <dbReference type="ARBA" id="ARBA00023237"/>
    </source>
</evidence>
<evidence type="ECO:0000256" key="4">
    <source>
        <dbReference type="ARBA" id="ARBA00022692"/>
    </source>
</evidence>
<dbReference type="PANTHER" id="PTHR30069:SF29">
    <property type="entry name" value="HEMOGLOBIN AND HEMOGLOBIN-HAPTOGLOBIN-BINDING PROTEIN 1-RELATED"/>
    <property type="match status" value="1"/>
</dbReference>
<dbReference type="Pfam" id="PF07715">
    <property type="entry name" value="Plug"/>
    <property type="match status" value="1"/>
</dbReference>
<dbReference type="EMBL" id="JBDJNQ010000007">
    <property type="protein sequence ID" value="MEN5378621.1"/>
    <property type="molecule type" value="Genomic_DNA"/>
</dbReference>
<feature type="domain" description="TonB-dependent receptor plug" evidence="9">
    <location>
        <begin position="133"/>
        <end position="255"/>
    </location>
</feature>
<evidence type="ECO:0000313" key="10">
    <source>
        <dbReference type="EMBL" id="MEN5378621.1"/>
    </source>
</evidence>
<organism evidence="10 11">
    <name type="scientific">Sphingobacterium kitahiroshimense</name>
    <dbReference type="NCBI Taxonomy" id="470446"/>
    <lineage>
        <taxon>Bacteria</taxon>
        <taxon>Pseudomonadati</taxon>
        <taxon>Bacteroidota</taxon>
        <taxon>Sphingobacteriia</taxon>
        <taxon>Sphingobacteriales</taxon>
        <taxon>Sphingobacteriaceae</taxon>
        <taxon>Sphingobacterium</taxon>
    </lineage>
</organism>
<keyword evidence="11" id="KW-1185">Reference proteome</keyword>
<keyword evidence="7 8" id="KW-0998">Cell outer membrane</keyword>
<keyword evidence="3 8" id="KW-1134">Transmembrane beta strand</keyword>
<dbReference type="SUPFAM" id="SSF56935">
    <property type="entry name" value="Porins"/>
    <property type="match status" value="1"/>
</dbReference>
<dbReference type="Gene3D" id="2.40.170.20">
    <property type="entry name" value="TonB-dependent receptor, beta-barrel domain"/>
    <property type="match status" value="1"/>
</dbReference>
<keyword evidence="2 8" id="KW-0813">Transport</keyword>
<reference evidence="10 11" key="1">
    <citation type="submission" date="2024-04" db="EMBL/GenBank/DDBJ databases">
        <title>WGS of bacteria from Torrens River.</title>
        <authorList>
            <person name="Wyrsch E.R."/>
            <person name="Drigo B."/>
        </authorList>
    </citation>
    <scope>NUCLEOTIDE SEQUENCE [LARGE SCALE GENOMIC DNA]</scope>
    <source>
        <strain evidence="10 11">TWI391</strain>
    </source>
</reference>
<dbReference type="InterPro" id="IPR012910">
    <property type="entry name" value="Plug_dom"/>
</dbReference>
<dbReference type="Pfam" id="PF13715">
    <property type="entry name" value="CarbopepD_reg_2"/>
    <property type="match status" value="1"/>
</dbReference>
<dbReference type="InterPro" id="IPR039426">
    <property type="entry name" value="TonB-dep_rcpt-like"/>
</dbReference>
<keyword evidence="5" id="KW-0732">Signal</keyword>
<dbReference type="SUPFAM" id="SSF49464">
    <property type="entry name" value="Carboxypeptidase regulatory domain-like"/>
    <property type="match status" value="1"/>
</dbReference>
<dbReference type="PANTHER" id="PTHR30069">
    <property type="entry name" value="TONB-DEPENDENT OUTER MEMBRANE RECEPTOR"/>
    <property type="match status" value="1"/>
</dbReference>
<evidence type="ECO:0000256" key="5">
    <source>
        <dbReference type="ARBA" id="ARBA00022729"/>
    </source>
</evidence>
<gene>
    <name evidence="10" type="ORF">ABE541_15265</name>
</gene>
<comment type="similarity">
    <text evidence="8">Belongs to the TonB-dependent receptor family.</text>
</comment>
<dbReference type="InterPro" id="IPR036942">
    <property type="entry name" value="Beta-barrel_TonB_sf"/>
</dbReference>
<comment type="caution">
    <text evidence="10">The sequence shown here is derived from an EMBL/GenBank/DDBJ whole genome shotgun (WGS) entry which is preliminary data.</text>
</comment>
<evidence type="ECO:0000256" key="8">
    <source>
        <dbReference type="PROSITE-ProRule" id="PRU01360"/>
    </source>
</evidence>
<evidence type="ECO:0000256" key="6">
    <source>
        <dbReference type="ARBA" id="ARBA00023136"/>
    </source>
</evidence>
<name>A0ABV0BV22_9SPHI</name>
<keyword evidence="4 8" id="KW-0812">Transmembrane</keyword>
<dbReference type="InterPro" id="IPR023996">
    <property type="entry name" value="TonB-dep_OMP_SusC/RagA"/>
</dbReference>
<dbReference type="Gene3D" id="2.170.130.10">
    <property type="entry name" value="TonB-dependent receptor, plug domain"/>
    <property type="match status" value="1"/>
</dbReference>
<dbReference type="Proteomes" id="UP001409291">
    <property type="component" value="Unassembled WGS sequence"/>
</dbReference>
<dbReference type="InterPro" id="IPR023997">
    <property type="entry name" value="TonB-dep_OMP_SusC/RagA_CS"/>
</dbReference>
<proteinExistence type="inferred from homology"/>
<dbReference type="RefSeq" id="WP_168126663.1">
    <property type="nucleotide sequence ID" value="NZ_JBDJLH010000002.1"/>
</dbReference>
<dbReference type="NCBIfam" id="TIGR04056">
    <property type="entry name" value="OMP_RagA_SusC"/>
    <property type="match status" value="1"/>
</dbReference>
<dbReference type="InterPro" id="IPR037066">
    <property type="entry name" value="Plug_dom_sf"/>
</dbReference>
<sequence length="1042" mass="114963">MPLSKSPMGLGYVLGLIITLQLINSRTLFAGVYPDQILFKQITITGAVEDAKGKPIAHVTVVEAGTVNRTQTNQYGQFSLKTNNNTATLQFSAVGFKNKLIQVNAGHKVLVTLEEESSIIDEVVVTAYGSANKRNFTGSLQEIKADNLTKTSAASFENSLQGNVTGLHVYTTGQPGGKSSVQIRGMGSINGIREPLYVLDGVVMNSDNNSKIGGNGAVNQINPLTSINSNDIESITVLKDAAAASLYGSRAANGVILITTKKGRKGETILSVLSQGGILSNLTKEKTISNQDFKQLWQVGQVNQYIQNNEGSDYTRIYNDSQLLQHYQSLAQKDYSSVYGHDDANSNWLDAIYRTGTTQQYSIAASGGNESTLFYASGEYLKQNGTIIKSDLERKSGRLNMENRAKSWLNLGANLSVAQSDRNSGQYDSEYVGGLNPLFMARVLPQAAPIYDKNGYQGIADLPNLIEKNANPIGVIEVGKYENKDLRLRGAAFAELVLPYSIKFKSTLGIDHQSLEETLYDNKVFGAGGGQWNGALYVAQGQRSQLMTSNILSYQNRINKHSFDILAGFEAEESKMKSINNSGYDILDNELLSSSSIGTLWSWNGQSDNYALISYFSRLNYNLSNKYFISGSIRSDGSSRFGKDSRWGNFWSVSGAWLISDENFINHNKINLLKLRGSMGTNGNLPPASYASLGFFTTAGKAYASESGLSYGQLANPNLSWELSKNIDLGLDARLFNTLDITLDYFNKKTSNLLLNIPVSSTTGFTSQLQNYGEMKNWGWEFSMKYRVIDHKDLKWDTRINGTILHNEITKLPSDLIPTYSSSNGQNPLITKVGESLNSFYLRDYAGVNHENGLASYHVLKDGRRTGELTTNAEEAGFGIFGNAVQKVQGGFLNQFNFKKFSLDVLLNYGIGGKAYDWTAFKRDDDGFLPQFTSTKAQLNPWTPLNPDSKVPIRINGNNTFSNDVSTRHLYNADYLKVRNIRLSYHLDKFRFLQGATCFIQGDNLLLWTKLDDFDPEAITNGVNLFQTPTSRSVLIGVQFKL</sequence>
<comment type="subcellular location">
    <subcellularLocation>
        <location evidence="1 8">Cell outer membrane</location>
        <topology evidence="1 8">Multi-pass membrane protein</topology>
    </subcellularLocation>
</comment>
<dbReference type="PROSITE" id="PS52016">
    <property type="entry name" value="TONB_DEPENDENT_REC_3"/>
    <property type="match status" value="1"/>
</dbReference>
<evidence type="ECO:0000313" key="11">
    <source>
        <dbReference type="Proteomes" id="UP001409291"/>
    </source>
</evidence>
<accession>A0ABV0BV22</accession>
<protein>
    <submittedName>
        <fullName evidence="10">SusC/RagA family TonB-linked outer membrane protein</fullName>
    </submittedName>
</protein>
<evidence type="ECO:0000256" key="3">
    <source>
        <dbReference type="ARBA" id="ARBA00022452"/>
    </source>
</evidence>